<gene>
    <name evidence="3" type="ORF">HQ865_23775</name>
</gene>
<dbReference type="SUPFAM" id="SSF56214">
    <property type="entry name" value="4'-phosphopantetheinyl transferase"/>
    <property type="match status" value="1"/>
</dbReference>
<reference evidence="3 4" key="1">
    <citation type="submission" date="2020-05" db="EMBL/GenBank/DDBJ databases">
        <title>Mucilaginibacter mali sp. nov.</title>
        <authorList>
            <person name="Kim H.S."/>
            <person name="Lee K.C."/>
            <person name="Suh M.K."/>
            <person name="Kim J.-S."/>
            <person name="Han K.-I."/>
            <person name="Eom M.K."/>
            <person name="Shin Y.K."/>
            <person name="Lee J.-S."/>
        </authorList>
    </citation>
    <scope>NUCLEOTIDE SEQUENCE [LARGE SCALE GENOMIC DNA]</scope>
    <source>
        <strain evidence="3 4">G2-14</strain>
    </source>
</reference>
<dbReference type="KEGG" id="mmab:HQ865_23775"/>
<name>A0A7D4QI92_9SPHI</name>
<dbReference type="EMBL" id="CP054139">
    <property type="protein sequence ID" value="QKJ32652.1"/>
    <property type="molecule type" value="Genomic_DNA"/>
</dbReference>
<accession>A0A7D4QI92</accession>
<proteinExistence type="predicted"/>
<dbReference type="Gene3D" id="3.90.470.20">
    <property type="entry name" value="4'-phosphopantetheinyl transferase domain"/>
    <property type="match status" value="1"/>
</dbReference>
<feature type="domain" description="4'-phosphopantetheinyl transferase" evidence="2">
    <location>
        <begin position="3"/>
        <end position="78"/>
    </location>
</feature>
<evidence type="ECO:0000313" key="3">
    <source>
        <dbReference type="EMBL" id="QKJ32652.1"/>
    </source>
</evidence>
<dbReference type="RefSeq" id="WP_173417301.1">
    <property type="nucleotide sequence ID" value="NZ_CP054139.1"/>
</dbReference>
<dbReference type="AlphaFoldDB" id="A0A7D4QI92"/>
<keyword evidence="1 3" id="KW-0808">Transferase</keyword>
<dbReference type="Pfam" id="PF01648">
    <property type="entry name" value="ACPS"/>
    <property type="match status" value="1"/>
</dbReference>
<evidence type="ECO:0000313" key="4">
    <source>
        <dbReference type="Proteomes" id="UP000505355"/>
    </source>
</evidence>
<dbReference type="Proteomes" id="UP000505355">
    <property type="component" value="Chromosome"/>
</dbReference>
<keyword evidence="4" id="KW-1185">Reference proteome</keyword>
<sequence length="216" mass="24232">MNSIGNDIIALNTIDTARTRNPRFYKKILAETEQQLYYANLSHIPLEQFVWLLWSVKEAAYKCLQRLQPDLVFSPVKTVVISLDTPVKASPAIPVNIVSTGFDDDASFRATISFQNQTLYSRSIIYGDEVLHTVASFNPDLRNIHWGIKRIDTTDPQTQSSAVRQFLLADPLLSYNKNYSVEKSSSGYPFITAKGKNTGAMVSLSHHGEWVGYAVV</sequence>
<dbReference type="InterPro" id="IPR008278">
    <property type="entry name" value="4-PPantetheinyl_Trfase_dom"/>
</dbReference>
<protein>
    <submittedName>
        <fullName evidence="3">4-phosphopantetheinyl transferase family protein</fullName>
    </submittedName>
</protein>
<dbReference type="GO" id="GO:0008897">
    <property type="term" value="F:holo-[acyl-carrier-protein] synthase activity"/>
    <property type="evidence" value="ECO:0007669"/>
    <property type="project" value="InterPro"/>
</dbReference>
<evidence type="ECO:0000256" key="1">
    <source>
        <dbReference type="ARBA" id="ARBA00022679"/>
    </source>
</evidence>
<dbReference type="InterPro" id="IPR037143">
    <property type="entry name" value="4-PPantetheinyl_Trfase_dom_sf"/>
</dbReference>
<dbReference type="GO" id="GO:0000287">
    <property type="term" value="F:magnesium ion binding"/>
    <property type="evidence" value="ECO:0007669"/>
    <property type="project" value="InterPro"/>
</dbReference>
<organism evidence="3 4">
    <name type="scientific">Mucilaginibacter mali</name>
    <dbReference type="NCBI Taxonomy" id="2740462"/>
    <lineage>
        <taxon>Bacteria</taxon>
        <taxon>Pseudomonadati</taxon>
        <taxon>Bacteroidota</taxon>
        <taxon>Sphingobacteriia</taxon>
        <taxon>Sphingobacteriales</taxon>
        <taxon>Sphingobacteriaceae</taxon>
        <taxon>Mucilaginibacter</taxon>
    </lineage>
</organism>
<evidence type="ECO:0000259" key="2">
    <source>
        <dbReference type="Pfam" id="PF01648"/>
    </source>
</evidence>